<evidence type="ECO:0000313" key="4">
    <source>
        <dbReference type="Proteomes" id="UP000053660"/>
    </source>
</evidence>
<keyword evidence="3" id="KW-0695">RNA-directed DNA polymerase</keyword>
<dbReference type="CDD" id="cd01647">
    <property type="entry name" value="RT_LTR"/>
    <property type="match status" value="1"/>
</dbReference>
<dbReference type="InterPro" id="IPR041577">
    <property type="entry name" value="RT_RNaseH_2"/>
</dbReference>
<dbReference type="AlphaFoldDB" id="A0A0B1T366"/>
<proteinExistence type="predicted"/>
<dbReference type="InterPro" id="IPR050951">
    <property type="entry name" value="Retrovirus_Pol_polyprotein"/>
</dbReference>
<dbReference type="InterPro" id="IPR043128">
    <property type="entry name" value="Rev_trsase/Diguanyl_cyclase"/>
</dbReference>
<dbReference type="Gene3D" id="3.10.10.10">
    <property type="entry name" value="HIV Type 1 Reverse Transcriptase, subunit A, domain 1"/>
    <property type="match status" value="1"/>
</dbReference>
<gene>
    <name evidence="3" type="ORF">OESDEN_08485</name>
</gene>
<dbReference type="PANTHER" id="PTHR37984:SF5">
    <property type="entry name" value="PROTEIN NYNRIN-LIKE"/>
    <property type="match status" value="1"/>
</dbReference>
<dbReference type="EMBL" id="KN551904">
    <property type="protein sequence ID" value="KHJ91644.1"/>
    <property type="molecule type" value="Genomic_DNA"/>
</dbReference>
<evidence type="ECO:0000313" key="3">
    <source>
        <dbReference type="EMBL" id="KHJ91644.1"/>
    </source>
</evidence>
<dbReference type="InterPro" id="IPR043502">
    <property type="entry name" value="DNA/RNA_pol_sf"/>
</dbReference>
<reference evidence="3 4" key="1">
    <citation type="submission" date="2014-03" db="EMBL/GenBank/DDBJ databases">
        <title>Draft genome of the hookworm Oesophagostomum dentatum.</title>
        <authorList>
            <person name="Mitreva M."/>
        </authorList>
    </citation>
    <scope>NUCLEOTIDE SEQUENCE [LARGE SCALE GENOMIC DNA]</scope>
    <source>
        <strain evidence="3 4">OD-Hann</strain>
    </source>
</reference>
<dbReference type="SUPFAM" id="SSF56672">
    <property type="entry name" value="DNA/RNA polymerases"/>
    <property type="match status" value="1"/>
</dbReference>
<accession>A0A0B1T366</accession>
<dbReference type="Pfam" id="PF17919">
    <property type="entry name" value="RT_RNaseH_2"/>
    <property type="match status" value="1"/>
</dbReference>
<feature type="domain" description="Reverse transcriptase" evidence="2">
    <location>
        <begin position="1"/>
        <end position="218"/>
    </location>
</feature>
<dbReference type="GO" id="GO:0003964">
    <property type="term" value="F:RNA-directed DNA polymerase activity"/>
    <property type="evidence" value="ECO:0007669"/>
    <property type="project" value="UniProtKB-KW"/>
</dbReference>
<evidence type="ECO:0000256" key="1">
    <source>
        <dbReference type="ARBA" id="ARBA00023268"/>
    </source>
</evidence>
<dbReference type="PROSITE" id="PS50878">
    <property type="entry name" value="RT_POL"/>
    <property type="match status" value="1"/>
</dbReference>
<dbReference type="Proteomes" id="UP000053660">
    <property type="component" value="Unassembled WGS sequence"/>
</dbReference>
<keyword evidence="3" id="KW-0808">Transferase</keyword>
<protein>
    <submittedName>
        <fullName evidence="3">Reverse transcriptase</fullName>
    </submittedName>
</protein>
<dbReference type="Pfam" id="PF00078">
    <property type="entry name" value="RVT_1"/>
    <property type="match status" value="1"/>
</dbReference>
<keyword evidence="4" id="KW-1185">Reference proteome</keyword>
<dbReference type="OrthoDB" id="5850908at2759"/>
<organism evidence="3 4">
    <name type="scientific">Oesophagostomum dentatum</name>
    <name type="common">Nodular worm</name>
    <dbReference type="NCBI Taxonomy" id="61180"/>
    <lineage>
        <taxon>Eukaryota</taxon>
        <taxon>Metazoa</taxon>
        <taxon>Ecdysozoa</taxon>
        <taxon>Nematoda</taxon>
        <taxon>Chromadorea</taxon>
        <taxon>Rhabditida</taxon>
        <taxon>Rhabditina</taxon>
        <taxon>Rhabditomorpha</taxon>
        <taxon>Strongyloidea</taxon>
        <taxon>Strongylidae</taxon>
        <taxon>Oesophagostomum</taxon>
    </lineage>
</organism>
<dbReference type="InterPro" id="IPR000477">
    <property type="entry name" value="RT_dom"/>
</dbReference>
<dbReference type="PANTHER" id="PTHR37984">
    <property type="entry name" value="PROTEIN CBG26694"/>
    <property type="match status" value="1"/>
</dbReference>
<evidence type="ECO:0000259" key="2">
    <source>
        <dbReference type="PROSITE" id="PS50878"/>
    </source>
</evidence>
<sequence>MQQDKGEVGIARQRDTCFKKKRPVSYASVPDLDKEIDRLVAEGVTSAVDHSDWAAPIVAVRKNGKIRLCADFSTGLNDALQLHQHPLPTAEKVFTKLNGGQVFTQIDFAEAYLQVEVEKESKDMLTINTHRGLFKHNRLHCGVKSAPGIFQQIMDAMICGLEGVAAYLDDVIVTGRTDAEHRKNLVALFKSIQEYGFHVRMEECNFLMPQIRYLGRTIDKGGRHPDPEKNEVIRQMFLPKNVQEVRSFLGMVSYYGSFVAEMRRWTKECEAAFKRAKEVLASDLLLTHFDPSLRIIVAADASDYGIGALMTDHNRCCTSSDRRRWCQSMQQIVSNDGN</sequence>
<keyword evidence="3" id="KW-0548">Nucleotidyltransferase</keyword>
<dbReference type="Gene3D" id="3.30.70.270">
    <property type="match status" value="2"/>
</dbReference>
<name>A0A0B1T366_OESDE</name>
<keyword evidence="1" id="KW-0511">Multifunctional enzyme</keyword>